<dbReference type="PANTHER" id="PTHR42711">
    <property type="entry name" value="ABC TRANSPORTER ATP-BINDING PROTEIN"/>
    <property type="match status" value="1"/>
</dbReference>
<dbReference type="GO" id="GO:0005524">
    <property type="term" value="F:ATP binding"/>
    <property type="evidence" value="ECO:0007669"/>
    <property type="project" value="UniProtKB-KW"/>
</dbReference>
<keyword evidence="2" id="KW-0813">Transport</keyword>
<dbReference type="EMBL" id="CP114413">
    <property type="protein sequence ID" value="WAZ20441.1"/>
    <property type="molecule type" value="Genomic_DNA"/>
</dbReference>
<comment type="subcellular location">
    <subcellularLocation>
        <location evidence="1">Cell membrane</location>
        <topology evidence="1">Peripheral membrane protein</topology>
    </subcellularLocation>
</comment>
<dbReference type="PANTHER" id="PTHR42711:SF17">
    <property type="entry name" value="ABC TRANSPORTER ATP-BINDING PROTEIN"/>
    <property type="match status" value="1"/>
</dbReference>
<dbReference type="RefSeq" id="WP_269658111.1">
    <property type="nucleotide sequence ID" value="NZ_CP114413.1"/>
</dbReference>
<protein>
    <submittedName>
        <fullName evidence="7">ABC transporter ATP-binding protein</fullName>
    </submittedName>
</protein>
<dbReference type="InterPro" id="IPR003593">
    <property type="entry name" value="AAA+_ATPase"/>
</dbReference>
<dbReference type="InterPro" id="IPR003439">
    <property type="entry name" value="ABC_transporter-like_ATP-bd"/>
</dbReference>
<dbReference type="InterPro" id="IPR027417">
    <property type="entry name" value="P-loop_NTPase"/>
</dbReference>
<dbReference type="SMART" id="SM00382">
    <property type="entry name" value="AAA"/>
    <property type="match status" value="1"/>
</dbReference>
<evidence type="ECO:0000313" key="8">
    <source>
        <dbReference type="Proteomes" id="UP001164439"/>
    </source>
</evidence>
<reference evidence="7" key="1">
    <citation type="submission" date="2022-12" db="EMBL/GenBank/DDBJ databases">
        <authorList>
            <person name="Ruckert C."/>
            <person name="Busche T."/>
            <person name="Kalinowski J."/>
            <person name="Wittmann C."/>
        </authorList>
    </citation>
    <scope>NUCLEOTIDE SEQUENCE</scope>
    <source>
        <strain evidence="7">DSM 40467</strain>
    </source>
</reference>
<dbReference type="InterPro" id="IPR017871">
    <property type="entry name" value="ABC_transporter-like_CS"/>
</dbReference>
<evidence type="ECO:0000256" key="1">
    <source>
        <dbReference type="ARBA" id="ARBA00004202"/>
    </source>
</evidence>
<keyword evidence="8" id="KW-1185">Reference proteome</keyword>
<evidence type="ECO:0000256" key="4">
    <source>
        <dbReference type="ARBA" id="ARBA00022840"/>
    </source>
</evidence>
<keyword evidence="4 7" id="KW-0067">ATP-binding</keyword>
<gene>
    <name evidence="7" type="ORF">STRCI_001554</name>
</gene>
<name>A0ABY7KCG7_9ACTN</name>
<evidence type="ECO:0000256" key="3">
    <source>
        <dbReference type="ARBA" id="ARBA00022741"/>
    </source>
</evidence>
<evidence type="ECO:0000313" key="7">
    <source>
        <dbReference type="EMBL" id="WAZ20441.1"/>
    </source>
</evidence>
<keyword evidence="5" id="KW-0046">Antibiotic resistance</keyword>
<dbReference type="PROSITE" id="PS50893">
    <property type="entry name" value="ABC_TRANSPORTER_2"/>
    <property type="match status" value="1"/>
</dbReference>
<evidence type="ECO:0000256" key="2">
    <source>
        <dbReference type="ARBA" id="ARBA00022448"/>
    </source>
</evidence>
<dbReference type="Gene3D" id="3.40.50.300">
    <property type="entry name" value="P-loop containing nucleotide triphosphate hydrolases"/>
    <property type="match status" value="1"/>
</dbReference>
<organism evidence="7 8">
    <name type="scientific">Streptomyces cinnabarinus</name>
    <dbReference type="NCBI Taxonomy" id="67287"/>
    <lineage>
        <taxon>Bacteria</taxon>
        <taxon>Bacillati</taxon>
        <taxon>Actinomycetota</taxon>
        <taxon>Actinomycetes</taxon>
        <taxon>Kitasatosporales</taxon>
        <taxon>Streptomycetaceae</taxon>
        <taxon>Streptomyces</taxon>
    </lineage>
</organism>
<keyword evidence="3" id="KW-0547">Nucleotide-binding</keyword>
<accession>A0ABY7KCG7</accession>
<evidence type="ECO:0000256" key="5">
    <source>
        <dbReference type="ARBA" id="ARBA00023251"/>
    </source>
</evidence>
<feature type="domain" description="ABC transporter" evidence="6">
    <location>
        <begin position="10"/>
        <end position="235"/>
    </location>
</feature>
<dbReference type="Pfam" id="PF00005">
    <property type="entry name" value="ABC_tran"/>
    <property type="match status" value="1"/>
</dbReference>
<dbReference type="SUPFAM" id="SSF52540">
    <property type="entry name" value="P-loop containing nucleoside triphosphate hydrolases"/>
    <property type="match status" value="1"/>
</dbReference>
<dbReference type="Proteomes" id="UP001164439">
    <property type="component" value="Chromosome"/>
</dbReference>
<dbReference type="CDD" id="cd03263">
    <property type="entry name" value="ABC_subfamily_A"/>
    <property type="match status" value="1"/>
</dbReference>
<evidence type="ECO:0000259" key="6">
    <source>
        <dbReference type="PROSITE" id="PS50893"/>
    </source>
</evidence>
<dbReference type="InterPro" id="IPR050763">
    <property type="entry name" value="ABC_transporter_ATP-binding"/>
</dbReference>
<dbReference type="PROSITE" id="PS00211">
    <property type="entry name" value="ABC_TRANSPORTER_1"/>
    <property type="match status" value="1"/>
</dbReference>
<proteinExistence type="predicted"/>
<sequence length="288" mass="31450">MTAHRSELAVDVRGLRKRYGDLTAVDGIDLGIRAGEVFGLLGPNGAGKSTTVEILQGHRDRDAGEVFVLGADPAQGTRAWRSRVGIVWQDESAPAELTVRETVQHFARYYPRPRDPEEVIGLVGLEAKANSRIKALSGGQRRRLDVALGVIGGPDLLLLDEPTTGFDPAARRQFWELIRTLSDEGTTIVLTTHYLEEAEALADRLAIVTAGRIVAEGPPAALRERHGTGATVEWTERDGTPRAEHTDTPTRTVAELTHRFDGEIPGLTVTRPTLEDVYLRLTGQEDAR</sequence>